<dbReference type="Pfam" id="PF22617">
    <property type="entry name" value="HCS_D2"/>
    <property type="match status" value="1"/>
</dbReference>
<evidence type="ECO:0000256" key="4">
    <source>
        <dbReference type="ARBA" id="ARBA00020735"/>
    </source>
</evidence>
<comment type="caution">
    <text evidence="9">The sequence shown here is derived from an EMBL/GenBank/DDBJ whole genome shotgun (WGS) entry which is preliminary data.</text>
</comment>
<evidence type="ECO:0000256" key="1">
    <source>
        <dbReference type="ARBA" id="ARBA00003050"/>
    </source>
</evidence>
<dbReference type="PANTHER" id="PTHR42880:SF1">
    <property type="entry name" value="ISOPROPYLMALATE_HOMOCITRATE_CITRAMALATE SYNTHASE FAMILY PROTEIN"/>
    <property type="match status" value="1"/>
</dbReference>
<dbReference type="PROSITE" id="PS00816">
    <property type="entry name" value="AIPM_HOMOCIT_SYNTH_2"/>
    <property type="match status" value="1"/>
</dbReference>
<reference evidence="9 10" key="1">
    <citation type="journal article" date="2013" name="Genome Announc.">
        <title>Draft Genome Sequence of an Alphaproteobacterium, Caenispirillum salinarum AK4(T), Isolated from a Solar Saltern.</title>
        <authorList>
            <person name="Khatri I."/>
            <person name="Singh A."/>
            <person name="Korpole S."/>
            <person name="Pinnaka A.K."/>
            <person name="Subramanian S."/>
        </authorList>
    </citation>
    <scope>NUCLEOTIDE SEQUENCE [LARGE SCALE GENOMIC DNA]</scope>
    <source>
        <strain evidence="9 10">AK4</strain>
    </source>
</reference>
<accession>K9GZJ6</accession>
<keyword evidence="5 7" id="KW-0808">Transferase</keyword>
<dbReference type="GO" id="GO:0009399">
    <property type="term" value="P:nitrogen fixation"/>
    <property type="evidence" value="ECO:0007669"/>
    <property type="project" value="UniProtKB-UniRule"/>
</dbReference>
<dbReference type="Gene3D" id="3.20.20.70">
    <property type="entry name" value="Aldolase class I"/>
    <property type="match status" value="1"/>
</dbReference>
<dbReference type="PANTHER" id="PTHR42880">
    <property type="entry name" value="HOMOCITRATE SYNTHASE"/>
    <property type="match status" value="1"/>
</dbReference>
<dbReference type="OrthoDB" id="9803573at2"/>
<evidence type="ECO:0000313" key="10">
    <source>
        <dbReference type="Proteomes" id="UP000009881"/>
    </source>
</evidence>
<dbReference type="AlphaFoldDB" id="K9GZJ6"/>
<dbReference type="NCBIfam" id="TIGR02660">
    <property type="entry name" value="nifV_homocitr"/>
    <property type="match status" value="1"/>
</dbReference>
<name>K9GZJ6_9PROT</name>
<gene>
    <name evidence="9" type="ORF">C882_3793</name>
</gene>
<dbReference type="eggNOG" id="COG0119">
    <property type="taxonomic scope" value="Bacteria"/>
</dbReference>
<dbReference type="GO" id="GO:0004410">
    <property type="term" value="F:homocitrate synthase activity"/>
    <property type="evidence" value="ECO:0007669"/>
    <property type="project" value="UniProtKB-UniRule"/>
</dbReference>
<evidence type="ECO:0000259" key="8">
    <source>
        <dbReference type="PROSITE" id="PS50991"/>
    </source>
</evidence>
<evidence type="ECO:0000256" key="5">
    <source>
        <dbReference type="ARBA" id="ARBA00022679"/>
    </source>
</evidence>
<dbReference type="InterPro" id="IPR013477">
    <property type="entry name" value="NifV/FrbC"/>
</dbReference>
<keyword evidence="10" id="KW-1185">Reference proteome</keyword>
<sequence length="394" mass="41425">MSRTTTIVMNDTTLRDGEQTAGVAFTTAERIAIARALSDAGVPELEVGIPAMGAEECEDIRAIVGLGLMATPIAWCRMLPGDLAAAASCGVPMVNLSVSVSDQQIRGKLGRDRPWVLASIAATVRRAVDMGLMVSVGGEDSSRADADFLARLVETAEAAGARRFRFADTLGVMDPFATRRAFERLRAVTDMELEIHAHDDLGLATANSLAAVQGGATHVSTTVNGLGERAGNAPLEEVVMALHHLHGRATGVSPRALPLVSEMVALASGRPVPVNKSIVGEGIFTHESGIHVSGILRDPANYQTLDPRELGRAHRLVLGKHSGLSGVLNACREIGLDVEAPQGRAMLARVRLHAAETKRAPSADDLRRFFVETLAVAEAALVLPEAPAGSGLTN</sequence>
<dbReference type="Gene3D" id="1.10.238.260">
    <property type="match status" value="1"/>
</dbReference>
<dbReference type="STRING" id="1238182.C882_3793"/>
<dbReference type="PROSITE" id="PS50991">
    <property type="entry name" value="PYR_CT"/>
    <property type="match status" value="1"/>
</dbReference>
<dbReference type="RefSeq" id="WP_009539901.1">
    <property type="nucleotide sequence ID" value="NZ_ANHY01000006.1"/>
</dbReference>
<dbReference type="InterPro" id="IPR054691">
    <property type="entry name" value="LeuA/HCS_post-cat"/>
</dbReference>
<dbReference type="CDD" id="cd07939">
    <property type="entry name" value="DRE_TIM_NifV"/>
    <property type="match status" value="1"/>
</dbReference>
<dbReference type="InterPro" id="IPR000891">
    <property type="entry name" value="PYR_CT"/>
</dbReference>
<keyword evidence="7" id="KW-0535">Nitrogen fixation</keyword>
<evidence type="ECO:0000256" key="6">
    <source>
        <dbReference type="ARBA" id="ARBA00048019"/>
    </source>
</evidence>
<dbReference type="InterPro" id="IPR013785">
    <property type="entry name" value="Aldolase_TIM"/>
</dbReference>
<dbReference type="SUPFAM" id="SSF51569">
    <property type="entry name" value="Aldolase"/>
    <property type="match status" value="1"/>
</dbReference>
<evidence type="ECO:0000256" key="3">
    <source>
        <dbReference type="ARBA" id="ARBA00012974"/>
    </source>
</evidence>
<organism evidence="9 10">
    <name type="scientific">Caenispirillum salinarum AK4</name>
    <dbReference type="NCBI Taxonomy" id="1238182"/>
    <lineage>
        <taxon>Bacteria</taxon>
        <taxon>Pseudomonadati</taxon>
        <taxon>Pseudomonadota</taxon>
        <taxon>Alphaproteobacteria</taxon>
        <taxon>Rhodospirillales</taxon>
        <taxon>Novispirillaceae</taxon>
        <taxon>Caenispirillum</taxon>
    </lineage>
</organism>
<dbReference type="Proteomes" id="UP000009881">
    <property type="component" value="Unassembled WGS sequence"/>
</dbReference>
<protein>
    <recommendedName>
        <fullName evidence="4 7">Homocitrate synthase</fullName>
        <ecNumber evidence="3 7">2.3.3.14</ecNumber>
    </recommendedName>
</protein>
<comment type="catalytic activity">
    <reaction evidence="6 7">
        <text>acetyl-CoA + 2-oxoglutarate + H2O = (2R)-homocitrate + CoA + H(+)</text>
        <dbReference type="Rhea" id="RHEA:12929"/>
        <dbReference type="ChEBI" id="CHEBI:15377"/>
        <dbReference type="ChEBI" id="CHEBI:15378"/>
        <dbReference type="ChEBI" id="CHEBI:16810"/>
        <dbReference type="ChEBI" id="CHEBI:57287"/>
        <dbReference type="ChEBI" id="CHEBI:57288"/>
        <dbReference type="ChEBI" id="CHEBI:58884"/>
        <dbReference type="EC" id="2.3.3.14"/>
    </reaction>
</comment>
<dbReference type="GO" id="GO:0019752">
    <property type="term" value="P:carboxylic acid metabolic process"/>
    <property type="evidence" value="ECO:0007669"/>
    <property type="project" value="UniProtKB-UniRule"/>
</dbReference>
<evidence type="ECO:0000256" key="7">
    <source>
        <dbReference type="RuleBase" id="RU367143"/>
    </source>
</evidence>
<proteinExistence type="inferred from homology"/>
<dbReference type="Pfam" id="PF00682">
    <property type="entry name" value="HMGL-like"/>
    <property type="match status" value="1"/>
</dbReference>
<evidence type="ECO:0000256" key="2">
    <source>
        <dbReference type="ARBA" id="ARBA00006154"/>
    </source>
</evidence>
<comment type="function">
    <text evidence="1 7">This protein is a Fe-Mo-cofactor biosynthetic component.</text>
</comment>
<comment type="similarity">
    <text evidence="2 7">Belongs to the alpha-IPM synthase/homocitrate synthase family.</text>
</comment>
<dbReference type="EC" id="2.3.3.14" evidence="3 7"/>
<feature type="domain" description="Pyruvate carboxyltransferase" evidence="8">
    <location>
        <begin position="7"/>
        <end position="258"/>
    </location>
</feature>
<dbReference type="PATRIC" id="fig|1238182.3.peg.1456"/>
<dbReference type="InterPro" id="IPR002034">
    <property type="entry name" value="AIPM/Hcit_synth_CS"/>
</dbReference>
<evidence type="ECO:0000313" key="9">
    <source>
        <dbReference type="EMBL" id="EKV31420.1"/>
    </source>
</evidence>
<dbReference type="EMBL" id="ANHY01000006">
    <property type="protein sequence ID" value="EKV31420.1"/>
    <property type="molecule type" value="Genomic_DNA"/>
</dbReference>